<dbReference type="Proteomes" id="UP001526430">
    <property type="component" value="Unassembled WGS sequence"/>
</dbReference>
<dbReference type="Pfam" id="PF13946">
    <property type="entry name" value="DUF4214"/>
    <property type="match status" value="1"/>
</dbReference>
<evidence type="ECO:0000313" key="3">
    <source>
        <dbReference type="EMBL" id="MCW8087937.1"/>
    </source>
</evidence>
<evidence type="ECO:0000313" key="4">
    <source>
        <dbReference type="Proteomes" id="UP001526430"/>
    </source>
</evidence>
<name>A0ABT3P0J8_9PROT</name>
<sequence>MTPRASLLLQGSDEEVVEKLYLALLGRFPDEGGRLHYLARLSGGPGAREAALQEILDSEEARGRGTTLPPDRPGTAEEASLAHLALQVAALREELAALRARPEGAGPEIHGEMVALRLELEALRAELRESVGPQP</sequence>
<feature type="region of interest" description="Disordered" evidence="1">
    <location>
        <begin position="56"/>
        <end position="75"/>
    </location>
</feature>
<gene>
    <name evidence="3" type="ORF">OF850_20240</name>
</gene>
<feature type="domain" description="DUF4214" evidence="2">
    <location>
        <begin position="12"/>
        <end position="62"/>
    </location>
</feature>
<dbReference type="EMBL" id="JAPFQI010000024">
    <property type="protein sequence ID" value="MCW8087937.1"/>
    <property type="molecule type" value="Genomic_DNA"/>
</dbReference>
<keyword evidence="4" id="KW-1185">Reference proteome</keyword>
<protein>
    <submittedName>
        <fullName evidence="3">DUF4214 domain-containing protein</fullName>
    </submittedName>
</protein>
<comment type="caution">
    <text evidence="3">The sequence shown here is derived from an EMBL/GenBank/DDBJ whole genome shotgun (WGS) entry which is preliminary data.</text>
</comment>
<dbReference type="InterPro" id="IPR025282">
    <property type="entry name" value="DUF4214"/>
</dbReference>
<accession>A0ABT3P0J8</accession>
<reference evidence="3 4" key="1">
    <citation type="submission" date="2022-10" db="EMBL/GenBank/DDBJ databases">
        <title>Roseococcus glaciei nov., sp. nov., isolated from glacier.</title>
        <authorList>
            <person name="Liu Q."/>
            <person name="Xin Y.-H."/>
        </authorList>
    </citation>
    <scope>NUCLEOTIDE SEQUENCE [LARGE SCALE GENOMIC DNA]</scope>
    <source>
        <strain evidence="3 4">MDT2-1-1</strain>
    </source>
</reference>
<proteinExistence type="predicted"/>
<evidence type="ECO:0000259" key="2">
    <source>
        <dbReference type="Pfam" id="PF13946"/>
    </source>
</evidence>
<dbReference type="RefSeq" id="WP_301592142.1">
    <property type="nucleotide sequence ID" value="NZ_JAPFQI010000024.1"/>
</dbReference>
<evidence type="ECO:0000256" key="1">
    <source>
        <dbReference type="SAM" id="MobiDB-lite"/>
    </source>
</evidence>
<organism evidence="3 4">
    <name type="scientific">Sabulicella glaciei</name>
    <dbReference type="NCBI Taxonomy" id="2984948"/>
    <lineage>
        <taxon>Bacteria</taxon>
        <taxon>Pseudomonadati</taxon>
        <taxon>Pseudomonadota</taxon>
        <taxon>Alphaproteobacteria</taxon>
        <taxon>Acetobacterales</taxon>
        <taxon>Acetobacteraceae</taxon>
        <taxon>Sabulicella</taxon>
    </lineage>
</organism>